<proteinExistence type="predicted"/>
<protein>
    <submittedName>
        <fullName evidence="3">Uncharacterized protein</fullName>
    </submittedName>
</protein>
<feature type="transmembrane region" description="Helical" evidence="2">
    <location>
        <begin position="14"/>
        <end position="43"/>
    </location>
</feature>
<evidence type="ECO:0000313" key="3">
    <source>
        <dbReference type="EMBL" id="KAK7067448.1"/>
    </source>
</evidence>
<comment type="caution">
    <text evidence="3">The sequence shown here is derived from an EMBL/GenBank/DDBJ whole genome shotgun (WGS) entry which is preliminary data.</text>
</comment>
<evidence type="ECO:0000313" key="4">
    <source>
        <dbReference type="Proteomes" id="UP001381693"/>
    </source>
</evidence>
<keyword evidence="4" id="KW-1185">Reference proteome</keyword>
<feature type="compositionally biased region" description="Basic and acidic residues" evidence="1">
    <location>
        <begin position="217"/>
        <end position="230"/>
    </location>
</feature>
<feature type="compositionally biased region" description="Acidic residues" evidence="1">
    <location>
        <begin position="231"/>
        <end position="242"/>
    </location>
</feature>
<accession>A0AAN8ZXG5</accession>
<evidence type="ECO:0000256" key="1">
    <source>
        <dbReference type="SAM" id="MobiDB-lite"/>
    </source>
</evidence>
<dbReference type="AlphaFoldDB" id="A0AAN8ZXG5"/>
<name>A0AAN8ZXG5_HALRR</name>
<feature type="region of interest" description="Disordered" evidence="1">
    <location>
        <begin position="168"/>
        <end position="188"/>
    </location>
</feature>
<dbReference type="Proteomes" id="UP001381693">
    <property type="component" value="Unassembled WGS sequence"/>
</dbReference>
<reference evidence="3 4" key="1">
    <citation type="submission" date="2023-11" db="EMBL/GenBank/DDBJ databases">
        <title>Halocaridina rubra genome assembly.</title>
        <authorList>
            <person name="Smith C."/>
        </authorList>
    </citation>
    <scope>NUCLEOTIDE SEQUENCE [LARGE SCALE GENOMIC DNA]</scope>
    <source>
        <strain evidence="3">EP-1</strain>
        <tissue evidence="3">Whole</tissue>
    </source>
</reference>
<keyword evidence="2" id="KW-0812">Transmembrane</keyword>
<feature type="region of interest" description="Disordered" evidence="1">
    <location>
        <begin position="216"/>
        <end position="242"/>
    </location>
</feature>
<evidence type="ECO:0000256" key="2">
    <source>
        <dbReference type="SAM" id="Phobius"/>
    </source>
</evidence>
<gene>
    <name evidence="3" type="ORF">SK128_006887</name>
</gene>
<feature type="compositionally biased region" description="Basic and acidic residues" evidence="1">
    <location>
        <begin position="172"/>
        <end position="188"/>
    </location>
</feature>
<keyword evidence="2" id="KW-0472">Membrane</keyword>
<sequence>MYVDGWNSVPELCWYLFFFFFFFFFVYIFSHFYVGSMFLASFLHMFRSHTPSLNKPLDLRSSLMQSIHLRFAKSHMTDLKFHFEAMNSEDSPVIPEESHQERTQIIEKTFLDLATLKTSLDDLQITREKNVWETSDKKVEASDHSDGLERATMDRDTVKEILEGRIPMKGLPCDEDKSGNCPDEGHEAEEVVTRENVVSDWYRDILLLTDVEGNSNNEKRTLVEKKKKEEEGGDLEEEVIKR</sequence>
<organism evidence="3 4">
    <name type="scientific">Halocaridina rubra</name>
    <name type="common">Hawaiian red shrimp</name>
    <dbReference type="NCBI Taxonomy" id="373956"/>
    <lineage>
        <taxon>Eukaryota</taxon>
        <taxon>Metazoa</taxon>
        <taxon>Ecdysozoa</taxon>
        <taxon>Arthropoda</taxon>
        <taxon>Crustacea</taxon>
        <taxon>Multicrustacea</taxon>
        <taxon>Malacostraca</taxon>
        <taxon>Eumalacostraca</taxon>
        <taxon>Eucarida</taxon>
        <taxon>Decapoda</taxon>
        <taxon>Pleocyemata</taxon>
        <taxon>Caridea</taxon>
        <taxon>Atyoidea</taxon>
        <taxon>Atyidae</taxon>
        <taxon>Halocaridina</taxon>
    </lineage>
</organism>
<dbReference type="EMBL" id="JAXCGZ010018301">
    <property type="protein sequence ID" value="KAK7067448.1"/>
    <property type="molecule type" value="Genomic_DNA"/>
</dbReference>
<keyword evidence="2" id="KW-1133">Transmembrane helix</keyword>
<feature type="non-terminal residue" evidence="3">
    <location>
        <position position="242"/>
    </location>
</feature>